<dbReference type="Gene3D" id="3.30.56.50">
    <property type="entry name" value="Putative DNA-binding domain, N-terminal subdomain of bacterial translation initiation factor IF2"/>
    <property type="match status" value="1"/>
</dbReference>
<dbReference type="Gene3D" id="3.40.50.10050">
    <property type="entry name" value="Translation initiation factor IF- 2, domain 3"/>
    <property type="match status" value="1"/>
</dbReference>
<dbReference type="InterPro" id="IPR009000">
    <property type="entry name" value="Transl_B-barrel_sf"/>
</dbReference>
<evidence type="ECO:0000313" key="12">
    <source>
        <dbReference type="EMBL" id="EHJ05375.1"/>
    </source>
</evidence>
<dbReference type="InterPro" id="IPR015760">
    <property type="entry name" value="TIF_IF2"/>
</dbReference>
<proteinExistence type="inferred from homology"/>
<dbReference type="InterPro" id="IPR000178">
    <property type="entry name" value="TF_IF2_bacterial-like"/>
</dbReference>
<dbReference type="SUPFAM" id="SSF52540">
    <property type="entry name" value="P-loop containing nucleoside triphosphate hydrolases"/>
    <property type="match status" value="1"/>
</dbReference>
<dbReference type="PROSITE" id="PS51722">
    <property type="entry name" value="G_TR_2"/>
    <property type="match status" value="1"/>
</dbReference>
<dbReference type="SUPFAM" id="SSF50447">
    <property type="entry name" value="Translation proteins"/>
    <property type="match status" value="2"/>
</dbReference>
<feature type="compositionally biased region" description="Basic residues" evidence="10">
    <location>
        <begin position="205"/>
        <end position="216"/>
    </location>
</feature>
<sequence length="847" mass="92677">MAEVTVKQLAEDVGAPVDRLLKQIVEAGLKARSENDSVSSDEKQQLLAYLRKTHGEADAEPRKITLKRKTTTTLKAGKAKTVNVEVRKRRTYIKRAELQPEAEAPKPEEPVAEQQPEQAPVEEAPKVAAEQAPQKEAEKPAEAATSEQPEPTEKAEPKKEPEPEPVPAPEDMPMPPPEGEGKDRKPKKKKEKVRERGDEIEEGKPKKKQAGHRGPRSRPVEEPLVISEDEEETTLRKPLRAKKKPKEKRHAFERPTKPMVREVEIPETISVGDLAQRMAVKSADVIKTLMGMGVMATINQALDQETAVLVTEELGHKAKTVSDDAFEEEVLSEFSFEGGEKTKRAPVVSVMGHVDHGKTSLLDYIRRTKVASGESGGITQHIGAYHVETDHGMVSFLDTPGHAAFTAMRARGAQCTDIVVLVVAADDGVMPQTKEAVQHARSAGVPIVVAINKMDKEEADPDRVKTELAGMEVIPEDWGGDVQFVPVSAHTGEGIEDLLEALLLQAEVLELEAATDAPAKGVVVESSLERGRGSVATVLVQNGTLRQGDMVVAGSYFGKVRAMTDEAGKQVKEAGPSIPVEILGLNGTPDAGDEFFAVADEKKAKELAEFRQSREREQRLQRQQAAKLENLFENMGKDEVKTLNVVLKTDVRGSLEAITKALQDLGNDEVQVKIVSSGVGGIAETDVSLAMATNAVIFGFNVRADTASKRLVEQEGLDLRYYSIIYNLIDDVKAALTGMLAPEFREDIVGIADVRDVFRSPKFGQVAGCMVTEGTVYRNKPIRVLRDNVVIFEGELESLRRFKDDVPEVRNGMECGIGVKGYDVKVGDQIEVFDRVRVERKLESTGA</sequence>
<dbReference type="AlphaFoldDB" id="G6YR14"/>
<dbReference type="Proteomes" id="UP000003208">
    <property type="component" value="Unassembled WGS sequence"/>
</dbReference>
<feature type="domain" description="Tr-type G" evidence="11">
    <location>
        <begin position="343"/>
        <end position="510"/>
    </location>
</feature>
<comment type="subcellular location">
    <subcellularLocation>
        <location evidence="8">Cytoplasm</location>
    </subcellularLocation>
</comment>
<dbReference type="FunFam" id="3.40.50.300:FF:000019">
    <property type="entry name" value="Translation initiation factor IF-2"/>
    <property type="match status" value="1"/>
</dbReference>
<dbReference type="SUPFAM" id="SSF46955">
    <property type="entry name" value="Putative DNA-binding domain"/>
    <property type="match status" value="1"/>
</dbReference>
<dbReference type="PROSITE" id="PS01176">
    <property type="entry name" value="IF2"/>
    <property type="match status" value="1"/>
</dbReference>
<dbReference type="Pfam" id="PF04760">
    <property type="entry name" value="IF2_N"/>
    <property type="match status" value="2"/>
</dbReference>
<comment type="similarity">
    <text evidence="1 8 9">Belongs to the TRAFAC class translation factor GTPase superfamily. Classic translation factor GTPase family. IF-2 subfamily.</text>
</comment>
<protein>
    <recommendedName>
        <fullName evidence="2 8">Translation initiation factor IF-2</fullName>
    </recommendedName>
</protein>
<dbReference type="GO" id="GO:0003924">
    <property type="term" value="F:GTPase activity"/>
    <property type="evidence" value="ECO:0007669"/>
    <property type="project" value="UniProtKB-UniRule"/>
</dbReference>
<dbReference type="Pfam" id="PF08364">
    <property type="entry name" value="IF2_assoc"/>
    <property type="match status" value="1"/>
</dbReference>
<dbReference type="InterPro" id="IPR000795">
    <property type="entry name" value="T_Tr_GTP-bd_dom"/>
</dbReference>
<dbReference type="CDD" id="cd01887">
    <property type="entry name" value="IF2_eIF5B"/>
    <property type="match status" value="1"/>
</dbReference>
<dbReference type="NCBIfam" id="TIGR00487">
    <property type="entry name" value="IF-2"/>
    <property type="match status" value="1"/>
</dbReference>
<dbReference type="InterPro" id="IPR013575">
    <property type="entry name" value="IF2_assoc_dom_bac"/>
</dbReference>
<feature type="compositionally biased region" description="Basic and acidic residues" evidence="10">
    <location>
        <begin position="94"/>
        <end position="109"/>
    </location>
</feature>
<dbReference type="Gene3D" id="2.40.30.10">
    <property type="entry name" value="Translation factors"/>
    <property type="match status" value="2"/>
</dbReference>
<dbReference type="FunFam" id="2.40.30.10:FF:000008">
    <property type="entry name" value="Translation initiation factor IF-2"/>
    <property type="match status" value="1"/>
</dbReference>
<dbReference type="HAMAP" id="MF_00100_B">
    <property type="entry name" value="IF_2_B"/>
    <property type="match status" value="1"/>
</dbReference>
<dbReference type="Pfam" id="PF11987">
    <property type="entry name" value="IF-2"/>
    <property type="match status" value="1"/>
</dbReference>
<evidence type="ECO:0000313" key="13">
    <source>
        <dbReference type="Proteomes" id="UP000003208"/>
    </source>
</evidence>
<feature type="compositionally biased region" description="Pro residues" evidence="10">
    <location>
        <begin position="164"/>
        <end position="178"/>
    </location>
</feature>
<dbReference type="Gene3D" id="3.40.50.300">
    <property type="entry name" value="P-loop containing nucleotide triphosphate hydrolases"/>
    <property type="match status" value="1"/>
</dbReference>
<dbReference type="RefSeq" id="WP_008171535.1">
    <property type="nucleotide sequence ID" value="NZ_AGTR01000025.1"/>
</dbReference>
<dbReference type="SUPFAM" id="SSF52156">
    <property type="entry name" value="Initiation factor IF2/eIF5b, domain 3"/>
    <property type="match status" value="1"/>
</dbReference>
<dbReference type="InterPro" id="IPR023115">
    <property type="entry name" value="TIF_IF2_dom3"/>
</dbReference>
<keyword evidence="3 8" id="KW-0963">Cytoplasm</keyword>
<dbReference type="GO" id="GO:0005525">
    <property type="term" value="F:GTP binding"/>
    <property type="evidence" value="ECO:0007669"/>
    <property type="project" value="UniProtKB-KW"/>
</dbReference>
<feature type="compositionally biased region" description="Basic and acidic residues" evidence="10">
    <location>
        <begin position="53"/>
        <end position="63"/>
    </location>
</feature>
<dbReference type="GO" id="GO:0003743">
    <property type="term" value="F:translation initiation factor activity"/>
    <property type="evidence" value="ECO:0007669"/>
    <property type="project" value="UniProtKB-UniRule"/>
</dbReference>
<dbReference type="Pfam" id="PF22042">
    <property type="entry name" value="EF-G_D2"/>
    <property type="match status" value="1"/>
</dbReference>
<keyword evidence="5 8" id="KW-0547">Nucleotide-binding</keyword>
<evidence type="ECO:0000259" key="11">
    <source>
        <dbReference type="PROSITE" id="PS51722"/>
    </source>
</evidence>
<feature type="compositionally biased region" description="Basic residues" evidence="10">
    <location>
        <begin position="237"/>
        <end position="249"/>
    </location>
</feature>
<dbReference type="FunFam" id="2.40.30.10:FF:000007">
    <property type="entry name" value="Translation initiation factor IF-2"/>
    <property type="match status" value="1"/>
</dbReference>
<evidence type="ECO:0000256" key="3">
    <source>
        <dbReference type="ARBA" id="ARBA00022490"/>
    </source>
</evidence>
<dbReference type="Pfam" id="PF00009">
    <property type="entry name" value="GTP_EFTU"/>
    <property type="match status" value="1"/>
</dbReference>
<evidence type="ECO:0000256" key="6">
    <source>
        <dbReference type="ARBA" id="ARBA00022917"/>
    </source>
</evidence>
<comment type="function">
    <text evidence="8 9">One of the essential components for the initiation of protein synthesis. Protects formylmethionyl-tRNA from spontaneous hydrolysis and promotes its binding to the 30S ribosomal subunits. Also involved in the hydrolysis of GTP during the formation of the 70S ribosomal complex.</text>
</comment>
<feature type="region of interest" description="Disordered" evidence="10">
    <location>
        <begin position="53"/>
        <end position="72"/>
    </location>
</feature>
<evidence type="ECO:0000256" key="1">
    <source>
        <dbReference type="ARBA" id="ARBA00007733"/>
    </source>
</evidence>
<evidence type="ECO:0000256" key="2">
    <source>
        <dbReference type="ARBA" id="ARBA00020675"/>
    </source>
</evidence>
<dbReference type="PANTHER" id="PTHR43381:SF5">
    <property type="entry name" value="TR-TYPE G DOMAIN-CONTAINING PROTEIN"/>
    <property type="match status" value="1"/>
</dbReference>
<dbReference type="EMBL" id="AGTR01000025">
    <property type="protein sequence ID" value="EHJ05375.1"/>
    <property type="molecule type" value="Genomic_DNA"/>
</dbReference>
<dbReference type="InterPro" id="IPR036925">
    <property type="entry name" value="TIF_IF2_dom3_sf"/>
</dbReference>
<dbReference type="FunFam" id="3.40.50.10050:FF:000001">
    <property type="entry name" value="Translation initiation factor IF-2"/>
    <property type="match status" value="1"/>
</dbReference>
<dbReference type="CDD" id="cd03692">
    <property type="entry name" value="mtIF2_IVc"/>
    <property type="match status" value="1"/>
</dbReference>
<dbReference type="InterPro" id="IPR044145">
    <property type="entry name" value="IF2_II"/>
</dbReference>
<dbReference type="InterPro" id="IPR005225">
    <property type="entry name" value="Small_GTP-bd"/>
</dbReference>
<dbReference type="PATRIC" id="fig|1094979.3.peg.1243"/>
<feature type="binding site" evidence="8">
    <location>
        <begin position="352"/>
        <end position="359"/>
    </location>
    <ligand>
        <name>GTP</name>
        <dbReference type="ChEBI" id="CHEBI:37565"/>
    </ligand>
</feature>
<keyword evidence="13" id="KW-1185">Reference proteome</keyword>
<dbReference type="InterPro" id="IPR053905">
    <property type="entry name" value="EF-G-like_DII"/>
</dbReference>
<accession>G6YR14</accession>
<dbReference type="GO" id="GO:0005829">
    <property type="term" value="C:cytosol"/>
    <property type="evidence" value="ECO:0007669"/>
    <property type="project" value="TreeGrafter"/>
</dbReference>
<feature type="compositionally biased region" description="Low complexity" evidence="10">
    <location>
        <begin position="112"/>
        <end position="132"/>
    </location>
</feature>
<feature type="compositionally biased region" description="Basic and acidic residues" evidence="10">
    <location>
        <begin position="151"/>
        <end position="162"/>
    </location>
</feature>
<evidence type="ECO:0000256" key="4">
    <source>
        <dbReference type="ARBA" id="ARBA00022540"/>
    </source>
</evidence>
<keyword evidence="6 8" id="KW-0648">Protein biosynthesis</keyword>
<feature type="region of interest" description="Disordered" evidence="10">
    <location>
        <begin position="88"/>
        <end position="253"/>
    </location>
</feature>
<dbReference type="CDD" id="cd03702">
    <property type="entry name" value="IF2_mtIF2_II"/>
    <property type="match status" value="1"/>
</dbReference>
<dbReference type="PANTHER" id="PTHR43381">
    <property type="entry name" value="TRANSLATION INITIATION FACTOR IF-2-RELATED"/>
    <property type="match status" value="1"/>
</dbReference>
<name>G6YR14_9GAMM</name>
<feature type="binding site" evidence="8">
    <location>
        <begin position="398"/>
        <end position="402"/>
    </location>
    <ligand>
        <name>GTP</name>
        <dbReference type="ChEBI" id="CHEBI:37565"/>
    </ligand>
</feature>
<evidence type="ECO:0000256" key="8">
    <source>
        <dbReference type="HAMAP-Rule" id="MF_00100"/>
    </source>
</evidence>
<feature type="binding site" evidence="8">
    <location>
        <begin position="452"/>
        <end position="455"/>
    </location>
    <ligand>
        <name>GTP</name>
        <dbReference type="ChEBI" id="CHEBI:37565"/>
    </ligand>
</feature>
<dbReference type="InterPro" id="IPR027417">
    <property type="entry name" value="P-loop_NTPase"/>
</dbReference>
<evidence type="ECO:0000256" key="7">
    <source>
        <dbReference type="ARBA" id="ARBA00023134"/>
    </source>
</evidence>
<organism evidence="12 13">
    <name type="scientific">Marinobacter manganoxydans MnI7-9</name>
    <dbReference type="NCBI Taxonomy" id="1094979"/>
    <lineage>
        <taxon>Bacteria</taxon>
        <taxon>Pseudomonadati</taxon>
        <taxon>Pseudomonadota</taxon>
        <taxon>Gammaproteobacteria</taxon>
        <taxon>Pseudomonadales</taxon>
        <taxon>Marinobacteraceae</taxon>
        <taxon>Marinobacter</taxon>
    </lineage>
</organism>
<evidence type="ECO:0000256" key="5">
    <source>
        <dbReference type="ARBA" id="ARBA00022741"/>
    </source>
</evidence>
<keyword evidence="4 8" id="KW-0396">Initiation factor</keyword>
<feature type="region of interest" description="G-domain" evidence="8">
    <location>
        <begin position="346"/>
        <end position="494"/>
    </location>
</feature>
<reference evidence="12 13" key="1">
    <citation type="journal article" date="2012" name="J. Bacteriol.">
        <title>Genome sequence of deep-sea manganese-oxidizing bacterium Marinobacter manganoxydans MnI7-9.</title>
        <authorList>
            <person name="Wang H."/>
            <person name="Li H."/>
            <person name="Shao Z."/>
            <person name="Liao S."/>
            <person name="Johnstone L."/>
            <person name="Rensing C."/>
            <person name="Wang G."/>
        </authorList>
    </citation>
    <scope>NUCLEOTIDE SEQUENCE [LARGE SCALE GENOMIC DNA]</scope>
    <source>
        <strain evidence="12 13">MnI7-9</strain>
    </source>
</reference>
<dbReference type="NCBIfam" id="TIGR00231">
    <property type="entry name" value="small_GTP"/>
    <property type="match status" value="1"/>
</dbReference>
<evidence type="ECO:0000256" key="9">
    <source>
        <dbReference type="RuleBase" id="RU000644"/>
    </source>
</evidence>
<keyword evidence="7 8" id="KW-0342">GTP-binding</keyword>
<gene>
    <name evidence="8" type="primary">infB</name>
    <name evidence="12" type="ORF">KYE_06436</name>
</gene>
<dbReference type="InterPro" id="IPR009061">
    <property type="entry name" value="DNA-bd_dom_put_sf"/>
</dbReference>
<dbReference type="InterPro" id="IPR006847">
    <property type="entry name" value="IF2_N"/>
</dbReference>
<evidence type="ECO:0000256" key="10">
    <source>
        <dbReference type="SAM" id="MobiDB-lite"/>
    </source>
</evidence>